<protein>
    <submittedName>
        <fullName evidence="1">Uncharacterized protein</fullName>
    </submittedName>
</protein>
<sequence length="138" mass="15816">MVYYSGRSKVSAMIMQWNNKAIPRGVSYLKKLVSLEDIRSGEEGFFSHRLVPHGRAPLQGNRRAKDDELAENDFGKKNREIKWKPTEEVEGNAVYLKEYDGDVSYQQDAFPLNTIDLKKDLSVSKHSDCSRLMGIYNV</sequence>
<name>A0AAV4UKY3_CAEEX</name>
<dbReference type="EMBL" id="BPLR01013052">
    <property type="protein sequence ID" value="GIY58381.1"/>
    <property type="molecule type" value="Genomic_DNA"/>
</dbReference>
<reference evidence="1 2" key="1">
    <citation type="submission" date="2021-06" db="EMBL/GenBank/DDBJ databases">
        <title>Caerostris extrusa draft genome.</title>
        <authorList>
            <person name="Kono N."/>
            <person name="Arakawa K."/>
        </authorList>
    </citation>
    <scope>NUCLEOTIDE SEQUENCE [LARGE SCALE GENOMIC DNA]</scope>
</reference>
<keyword evidence="2" id="KW-1185">Reference proteome</keyword>
<accession>A0AAV4UKY3</accession>
<evidence type="ECO:0000313" key="2">
    <source>
        <dbReference type="Proteomes" id="UP001054945"/>
    </source>
</evidence>
<proteinExistence type="predicted"/>
<organism evidence="1 2">
    <name type="scientific">Caerostris extrusa</name>
    <name type="common">Bark spider</name>
    <name type="synonym">Caerostris bankana</name>
    <dbReference type="NCBI Taxonomy" id="172846"/>
    <lineage>
        <taxon>Eukaryota</taxon>
        <taxon>Metazoa</taxon>
        <taxon>Ecdysozoa</taxon>
        <taxon>Arthropoda</taxon>
        <taxon>Chelicerata</taxon>
        <taxon>Arachnida</taxon>
        <taxon>Araneae</taxon>
        <taxon>Araneomorphae</taxon>
        <taxon>Entelegynae</taxon>
        <taxon>Araneoidea</taxon>
        <taxon>Araneidae</taxon>
        <taxon>Caerostris</taxon>
    </lineage>
</organism>
<evidence type="ECO:0000313" key="1">
    <source>
        <dbReference type="EMBL" id="GIY58381.1"/>
    </source>
</evidence>
<dbReference type="AlphaFoldDB" id="A0AAV4UKY3"/>
<comment type="caution">
    <text evidence="1">The sequence shown here is derived from an EMBL/GenBank/DDBJ whole genome shotgun (WGS) entry which is preliminary data.</text>
</comment>
<gene>
    <name evidence="1" type="ORF">CEXT_49861</name>
</gene>
<dbReference type="Proteomes" id="UP001054945">
    <property type="component" value="Unassembled WGS sequence"/>
</dbReference>